<evidence type="ECO:0000313" key="4">
    <source>
        <dbReference type="Proteomes" id="UP000028488"/>
    </source>
</evidence>
<dbReference type="InterPro" id="IPR001387">
    <property type="entry name" value="Cro/C1-type_HTH"/>
</dbReference>
<dbReference type="EMBL" id="CP008947">
    <property type="protein sequence ID" value="AII08061.1"/>
    <property type="molecule type" value="Genomic_DNA"/>
</dbReference>
<evidence type="ECO:0000313" key="3">
    <source>
        <dbReference type="EMBL" id="AII08061.1"/>
    </source>
</evidence>
<dbReference type="SMART" id="SM00530">
    <property type="entry name" value="HTH_XRE"/>
    <property type="match status" value="1"/>
</dbReference>
<dbReference type="PROSITE" id="PS50943">
    <property type="entry name" value="HTH_CROC1"/>
    <property type="match status" value="1"/>
</dbReference>
<dbReference type="PANTHER" id="PTHR35010">
    <property type="entry name" value="BLL4672 PROTEIN-RELATED"/>
    <property type="match status" value="1"/>
</dbReference>
<dbReference type="PANTHER" id="PTHR35010:SF2">
    <property type="entry name" value="BLL4672 PROTEIN"/>
    <property type="match status" value="1"/>
</dbReference>
<feature type="region of interest" description="Disordered" evidence="1">
    <location>
        <begin position="97"/>
        <end position="118"/>
    </location>
</feature>
<dbReference type="AlphaFoldDB" id="A0A076EQ52"/>
<dbReference type="Pfam" id="PF17765">
    <property type="entry name" value="MLTR_LBD"/>
    <property type="match status" value="1"/>
</dbReference>
<reference evidence="3 4" key="1">
    <citation type="submission" date="2014-07" db="EMBL/GenBank/DDBJ databases">
        <title>Genome Sequence of Rhodococcus opacus Strain R7, a Biodegrader of Mono- and Polycyclic Aromatic Hydrocarbons.</title>
        <authorList>
            <person name="Di Gennaro P."/>
            <person name="Zampolli J."/>
            <person name="Presti I."/>
            <person name="Cappelletti M."/>
            <person name="D'Ursi P."/>
            <person name="Orro A."/>
            <person name="Mezzelani A."/>
            <person name="Milanesi L."/>
        </authorList>
    </citation>
    <scope>NUCLEOTIDE SEQUENCE [LARGE SCALE GENOMIC DNA]</scope>
    <source>
        <strain evidence="3 4">R7</strain>
    </source>
</reference>
<accession>A0A076EQ52</accession>
<dbReference type="Gene3D" id="3.30.450.180">
    <property type="match status" value="1"/>
</dbReference>
<dbReference type="CDD" id="cd00093">
    <property type="entry name" value="HTH_XRE"/>
    <property type="match status" value="1"/>
</dbReference>
<dbReference type="InterPro" id="IPR041413">
    <property type="entry name" value="MLTR_LBD"/>
</dbReference>
<dbReference type="Gene3D" id="1.10.260.40">
    <property type="entry name" value="lambda repressor-like DNA-binding domains"/>
    <property type="match status" value="1"/>
</dbReference>
<evidence type="ECO:0000256" key="1">
    <source>
        <dbReference type="SAM" id="MobiDB-lite"/>
    </source>
</evidence>
<dbReference type="GO" id="GO:0003677">
    <property type="term" value="F:DNA binding"/>
    <property type="evidence" value="ECO:0007669"/>
    <property type="project" value="InterPro"/>
</dbReference>
<gene>
    <name evidence="3" type="ORF">EP51_26910</name>
</gene>
<protein>
    <submittedName>
        <fullName evidence="3">XRE family transcriptional regulator</fullName>
    </submittedName>
</protein>
<sequence length="287" mass="32168">MPSPVHQAPHLRELGAFLKTRRSELSPSDVGLPDLDQRRRVSGLRREEVAQLAAISTDYYTRIEQGRLVPSEQVLAALVRALQLDSDQSEYLDNLADHATHRSTPRPAAQSRTGGSRVRPQVRRLLDQLSDTPAIVLGPRTDILAWNPLATKVYADFDAMAQHELNYVRLIFTDPRMRELFADWTAVARSCVAILRREAAINPADPALSALVGELTIADRQFGQWWAARNVARQDFGVKVLNHPVVGELTLDWEIFRYSGAPEQQLVLNSAEDGSPTQERLARLGRR</sequence>
<dbReference type="Proteomes" id="UP000028488">
    <property type="component" value="Chromosome"/>
</dbReference>
<dbReference type="eggNOG" id="COG1396">
    <property type="taxonomic scope" value="Bacteria"/>
</dbReference>
<dbReference type="Pfam" id="PF13560">
    <property type="entry name" value="HTH_31"/>
    <property type="match status" value="1"/>
</dbReference>
<feature type="domain" description="HTH cro/C1-type" evidence="2">
    <location>
        <begin position="35"/>
        <end position="89"/>
    </location>
</feature>
<organism evidence="3 4">
    <name type="scientific">Rhodococcus opacus</name>
    <name type="common">Nocardia opaca</name>
    <dbReference type="NCBI Taxonomy" id="37919"/>
    <lineage>
        <taxon>Bacteria</taxon>
        <taxon>Bacillati</taxon>
        <taxon>Actinomycetota</taxon>
        <taxon>Actinomycetes</taxon>
        <taxon>Mycobacteriales</taxon>
        <taxon>Nocardiaceae</taxon>
        <taxon>Rhodococcus</taxon>
    </lineage>
</organism>
<dbReference type="SUPFAM" id="SSF47413">
    <property type="entry name" value="lambda repressor-like DNA-binding domains"/>
    <property type="match status" value="1"/>
</dbReference>
<dbReference type="RefSeq" id="WP_128640915.1">
    <property type="nucleotide sequence ID" value="NZ_CP008947.1"/>
</dbReference>
<dbReference type="InterPro" id="IPR010982">
    <property type="entry name" value="Lambda_DNA-bd_dom_sf"/>
</dbReference>
<evidence type="ECO:0000259" key="2">
    <source>
        <dbReference type="PROSITE" id="PS50943"/>
    </source>
</evidence>
<proteinExistence type="predicted"/>
<name>A0A076EQ52_RHOOP</name>